<dbReference type="GO" id="GO:0000978">
    <property type="term" value="F:RNA polymerase II cis-regulatory region sequence-specific DNA binding"/>
    <property type="evidence" value="ECO:0007669"/>
    <property type="project" value="TreeGrafter"/>
</dbReference>
<keyword evidence="7" id="KW-0539">Nucleus</keyword>
<feature type="domain" description="Paired" evidence="9">
    <location>
        <begin position="20"/>
        <end position="104"/>
    </location>
</feature>
<dbReference type="PANTHER" id="PTHR45636:SF27">
    <property type="entry name" value="PAIRED DOMAIN-CONTAINING PROTEIN"/>
    <property type="match status" value="1"/>
</dbReference>
<dbReference type="EMBL" id="UYRR01032249">
    <property type="protein sequence ID" value="VDK54786.1"/>
    <property type="molecule type" value="Genomic_DNA"/>
</dbReference>
<proteinExistence type="predicted"/>
<gene>
    <name evidence="10" type="ORF">ASIM_LOCUS15319</name>
</gene>
<dbReference type="OrthoDB" id="3225452at2759"/>
<evidence type="ECO:0000256" key="5">
    <source>
        <dbReference type="ARBA" id="ARBA00023125"/>
    </source>
</evidence>
<protein>
    <recommendedName>
        <fullName evidence="9">Paired domain-containing protein</fullName>
    </recommendedName>
</protein>
<dbReference type="PANTHER" id="PTHR45636">
    <property type="entry name" value="PAIRED BOX PROTEIN PAX-6-RELATED-RELATED"/>
    <property type="match status" value="1"/>
</dbReference>
<evidence type="ECO:0000256" key="3">
    <source>
        <dbReference type="ARBA" id="ARBA00022724"/>
    </source>
</evidence>
<dbReference type="AlphaFoldDB" id="A0A3P6QVT3"/>
<evidence type="ECO:0000256" key="6">
    <source>
        <dbReference type="ARBA" id="ARBA00023163"/>
    </source>
</evidence>
<evidence type="ECO:0000256" key="1">
    <source>
        <dbReference type="ARBA" id="ARBA00004123"/>
    </source>
</evidence>
<dbReference type="Pfam" id="PF00292">
    <property type="entry name" value="PAX"/>
    <property type="match status" value="1"/>
</dbReference>
<dbReference type="InterPro" id="IPR009057">
    <property type="entry name" value="Homeodomain-like_sf"/>
</dbReference>
<feature type="compositionally biased region" description="Polar residues" evidence="8">
    <location>
        <begin position="91"/>
        <end position="104"/>
    </location>
</feature>
<feature type="region of interest" description="Disordered" evidence="8">
    <location>
        <begin position="1"/>
        <end position="35"/>
    </location>
</feature>
<keyword evidence="3" id="KW-0563">Paired box</keyword>
<organism evidence="10 11">
    <name type="scientific">Anisakis simplex</name>
    <name type="common">Herring worm</name>
    <dbReference type="NCBI Taxonomy" id="6269"/>
    <lineage>
        <taxon>Eukaryota</taxon>
        <taxon>Metazoa</taxon>
        <taxon>Ecdysozoa</taxon>
        <taxon>Nematoda</taxon>
        <taxon>Chromadorea</taxon>
        <taxon>Rhabditida</taxon>
        <taxon>Spirurina</taxon>
        <taxon>Ascaridomorpha</taxon>
        <taxon>Ascaridoidea</taxon>
        <taxon>Anisakidae</taxon>
        <taxon>Anisakis</taxon>
        <taxon>Anisakis simplex complex</taxon>
    </lineage>
</organism>
<evidence type="ECO:0000313" key="11">
    <source>
        <dbReference type="Proteomes" id="UP000267096"/>
    </source>
</evidence>
<evidence type="ECO:0000256" key="2">
    <source>
        <dbReference type="ARBA" id="ARBA00022473"/>
    </source>
</evidence>
<feature type="compositionally biased region" description="Polar residues" evidence="8">
    <location>
        <begin position="16"/>
        <end position="25"/>
    </location>
</feature>
<keyword evidence="2" id="KW-0217">Developmental protein</keyword>
<comment type="subcellular location">
    <subcellularLocation>
        <location evidence="1">Nucleus</location>
    </subcellularLocation>
</comment>
<dbReference type="GO" id="GO:0000981">
    <property type="term" value="F:DNA-binding transcription factor activity, RNA polymerase II-specific"/>
    <property type="evidence" value="ECO:0007669"/>
    <property type="project" value="TreeGrafter"/>
</dbReference>
<accession>A0A3P6QVT3</accession>
<feature type="region of interest" description="Disordered" evidence="8">
    <location>
        <begin position="77"/>
        <end position="104"/>
    </location>
</feature>
<keyword evidence="6" id="KW-0804">Transcription</keyword>
<dbReference type="PRINTS" id="PR00027">
    <property type="entry name" value="PAIREDBOX"/>
</dbReference>
<dbReference type="SMART" id="SM00351">
    <property type="entry name" value="PAX"/>
    <property type="match status" value="1"/>
</dbReference>
<dbReference type="InterPro" id="IPR036388">
    <property type="entry name" value="WH-like_DNA-bd_sf"/>
</dbReference>
<dbReference type="Gene3D" id="1.10.10.10">
    <property type="entry name" value="Winged helix-like DNA-binding domain superfamily/Winged helix DNA-binding domain"/>
    <property type="match status" value="1"/>
</dbReference>
<sequence length="104" mass="11303">MRRVRDGTSNRKRFGSRSNKGTGTNLYGRPYCPGRPLSMEDRGRIIELHKNGKKVNAISKELCISHGCVSKIISSVEPGAASPKKDKKKFTSSAPLSAIDGSNL</sequence>
<evidence type="ECO:0000256" key="7">
    <source>
        <dbReference type="ARBA" id="ARBA00023242"/>
    </source>
</evidence>
<dbReference type="Proteomes" id="UP000267096">
    <property type="component" value="Unassembled WGS sequence"/>
</dbReference>
<evidence type="ECO:0000259" key="9">
    <source>
        <dbReference type="PROSITE" id="PS51057"/>
    </source>
</evidence>
<dbReference type="PROSITE" id="PS51057">
    <property type="entry name" value="PAIRED_2"/>
    <property type="match status" value="1"/>
</dbReference>
<dbReference type="SUPFAM" id="SSF46689">
    <property type="entry name" value="Homeodomain-like"/>
    <property type="match status" value="1"/>
</dbReference>
<dbReference type="InterPro" id="IPR043565">
    <property type="entry name" value="PAX_fam"/>
</dbReference>
<name>A0A3P6QVT3_ANISI</name>
<evidence type="ECO:0000313" key="10">
    <source>
        <dbReference type="EMBL" id="VDK54786.1"/>
    </source>
</evidence>
<dbReference type="InterPro" id="IPR001523">
    <property type="entry name" value="Paired_dom"/>
</dbReference>
<keyword evidence="11" id="KW-1185">Reference proteome</keyword>
<dbReference type="GO" id="GO:0005634">
    <property type="term" value="C:nucleus"/>
    <property type="evidence" value="ECO:0007669"/>
    <property type="project" value="UniProtKB-SubCell"/>
</dbReference>
<keyword evidence="5" id="KW-0238">DNA-binding</keyword>
<reference evidence="10 11" key="1">
    <citation type="submission" date="2018-11" db="EMBL/GenBank/DDBJ databases">
        <authorList>
            <consortium name="Pathogen Informatics"/>
        </authorList>
    </citation>
    <scope>NUCLEOTIDE SEQUENCE [LARGE SCALE GENOMIC DNA]</scope>
</reference>
<evidence type="ECO:0000256" key="4">
    <source>
        <dbReference type="ARBA" id="ARBA00023015"/>
    </source>
</evidence>
<keyword evidence="4" id="KW-0805">Transcription regulation</keyword>
<evidence type="ECO:0000256" key="8">
    <source>
        <dbReference type="SAM" id="MobiDB-lite"/>
    </source>
</evidence>